<proteinExistence type="predicted"/>
<evidence type="ECO:0000256" key="2">
    <source>
        <dbReference type="SAM" id="MobiDB-lite"/>
    </source>
</evidence>
<evidence type="ECO:0000256" key="1">
    <source>
        <dbReference type="PROSITE-ProRule" id="PRU00339"/>
    </source>
</evidence>
<name>A0A845UW95_9GAMM</name>
<evidence type="ECO:0000313" key="4">
    <source>
        <dbReference type="Proteomes" id="UP000484885"/>
    </source>
</evidence>
<keyword evidence="1" id="KW-0802">TPR repeat</keyword>
<feature type="compositionally biased region" description="Basic and acidic residues" evidence="2">
    <location>
        <begin position="1"/>
        <end position="14"/>
    </location>
</feature>
<feature type="region of interest" description="Disordered" evidence="2">
    <location>
        <begin position="1"/>
        <end position="39"/>
    </location>
</feature>
<protein>
    <submittedName>
        <fullName evidence="3">Tetratricopeptide repeat protein</fullName>
    </submittedName>
</protein>
<dbReference type="Pfam" id="PF14559">
    <property type="entry name" value="TPR_19"/>
    <property type="match status" value="1"/>
</dbReference>
<dbReference type="PROSITE" id="PS50005">
    <property type="entry name" value="TPR"/>
    <property type="match status" value="1"/>
</dbReference>
<dbReference type="Gene3D" id="1.25.40.10">
    <property type="entry name" value="Tetratricopeptide repeat domain"/>
    <property type="match status" value="1"/>
</dbReference>
<keyword evidence="4" id="KW-1185">Reference proteome</keyword>
<dbReference type="RefSeq" id="WP_164211106.1">
    <property type="nucleotide sequence ID" value="NZ_JAAGSC010000040.1"/>
</dbReference>
<dbReference type="AlphaFoldDB" id="A0A845UW95"/>
<feature type="repeat" description="TPR" evidence="1">
    <location>
        <begin position="67"/>
        <end position="100"/>
    </location>
</feature>
<dbReference type="InterPro" id="IPR019734">
    <property type="entry name" value="TPR_rpt"/>
</dbReference>
<dbReference type="SUPFAM" id="SSF48452">
    <property type="entry name" value="TPR-like"/>
    <property type="match status" value="1"/>
</dbReference>
<dbReference type="EMBL" id="JAAGSC010000040">
    <property type="protein sequence ID" value="NDY95717.1"/>
    <property type="molecule type" value="Genomic_DNA"/>
</dbReference>
<accession>A0A845UW95</accession>
<organism evidence="3 4">
    <name type="scientific">Wenzhouxiangella limi</name>
    <dbReference type="NCBI Taxonomy" id="2707351"/>
    <lineage>
        <taxon>Bacteria</taxon>
        <taxon>Pseudomonadati</taxon>
        <taxon>Pseudomonadota</taxon>
        <taxon>Gammaproteobacteria</taxon>
        <taxon>Chromatiales</taxon>
        <taxon>Wenzhouxiangellaceae</taxon>
        <taxon>Wenzhouxiangella</taxon>
    </lineage>
</organism>
<gene>
    <name evidence="3" type="ORF">G3I74_08260</name>
</gene>
<reference evidence="3 4" key="1">
    <citation type="submission" date="2020-02" db="EMBL/GenBank/DDBJ databases">
        <authorList>
            <person name="Zhang X.-Y."/>
        </authorList>
    </citation>
    <scope>NUCLEOTIDE SEQUENCE [LARGE SCALE GENOMIC DNA]</scope>
    <source>
        <strain evidence="3 4">C33</strain>
    </source>
</reference>
<sequence length="179" mass="20403">MDSKKSTLSRRELFGRLTGRSRSEASAERSPDQHPSTLRADELLRAGDYQKASELYARLTLREPDFLEAYRKQGWCYLKLAKTAEARQVLEKLLEQQPEDATALLYIALSHAMDGSAENAVTVLRDVHDYNRIVVQREVNLIQFLTDSAEMPSAEDLVERIERVIAEQNRMPGTVGVYF</sequence>
<feature type="compositionally biased region" description="Basic and acidic residues" evidence="2">
    <location>
        <begin position="21"/>
        <end position="32"/>
    </location>
</feature>
<dbReference type="InterPro" id="IPR011990">
    <property type="entry name" value="TPR-like_helical_dom_sf"/>
</dbReference>
<comment type="caution">
    <text evidence="3">The sequence shown here is derived from an EMBL/GenBank/DDBJ whole genome shotgun (WGS) entry which is preliminary data.</text>
</comment>
<evidence type="ECO:0000313" key="3">
    <source>
        <dbReference type="EMBL" id="NDY95717.1"/>
    </source>
</evidence>
<dbReference type="Proteomes" id="UP000484885">
    <property type="component" value="Unassembled WGS sequence"/>
</dbReference>